<feature type="region of interest" description="Disordered" evidence="1">
    <location>
        <begin position="65"/>
        <end position="91"/>
    </location>
</feature>
<comment type="caution">
    <text evidence="2">The sequence shown here is derived from an EMBL/GenBank/DDBJ whole genome shotgun (WGS) entry which is preliminary data.</text>
</comment>
<accession>A0ABQ5I355</accession>
<sequence length="91" mass="10355">MGQRPYRGADLLELLGRMEGFDVYADKKMNVKYNKLFKKRYSYVEKISHSFHHFVSYLLKVYPDSPPSGQDAPPNEPLSGEALSTSDPRGS</sequence>
<organism evidence="2 3">
    <name type="scientific">Tanacetum coccineum</name>
    <dbReference type="NCBI Taxonomy" id="301880"/>
    <lineage>
        <taxon>Eukaryota</taxon>
        <taxon>Viridiplantae</taxon>
        <taxon>Streptophyta</taxon>
        <taxon>Embryophyta</taxon>
        <taxon>Tracheophyta</taxon>
        <taxon>Spermatophyta</taxon>
        <taxon>Magnoliopsida</taxon>
        <taxon>eudicotyledons</taxon>
        <taxon>Gunneridae</taxon>
        <taxon>Pentapetalae</taxon>
        <taxon>asterids</taxon>
        <taxon>campanulids</taxon>
        <taxon>Asterales</taxon>
        <taxon>Asteraceae</taxon>
        <taxon>Asteroideae</taxon>
        <taxon>Anthemideae</taxon>
        <taxon>Anthemidinae</taxon>
        <taxon>Tanacetum</taxon>
    </lineage>
</organism>
<evidence type="ECO:0000313" key="3">
    <source>
        <dbReference type="Proteomes" id="UP001151760"/>
    </source>
</evidence>
<evidence type="ECO:0000256" key="1">
    <source>
        <dbReference type="SAM" id="MobiDB-lite"/>
    </source>
</evidence>
<dbReference type="Proteomes" id="UP001151760">
    <property type="component" value="Unassembled WGS sequence"/>
</dbReference>
<reference evidence="2" key="2">
    <citation type="submission" date="2022-01" db="EMBL/GenBank/DDBJ databases">
        <authorList>
            <person name="Yamashiro T."/>
            <person name="Shiraishi A."/>
            <person name="Satake H."/>
            <person name="Nakayama K."/>
        </authorList>
    </citation>
    <scope>NUCLEOTIDE SEQUENCE</scope>
</reference>
<evidence type="ECO:0000313" key="2">
    <source>
        <dbReference type="EMBL" id="GJT94136.1"/>
    </source>
</evidence>
<feature type="compositionally biased region" description="Polar residues" evidence="1">
    <location>
        <begin position="82"/>
        <end position="91"/>
    </location>
</feature>
<protein>
    <submittedName>
        <fullName evidence="2">Uncharacterized protein</fullName>
    </submittedName>
</protein>
<name>A0ABQ5I355_9ASTR</name>
<proteinExistence type="predicted"/>
<gene>
    <name evidence="2" type="ORF">Tco_1082981</name>
</gene>
<reference evidence="2" key="1">
    <citation type="journal article" date="2022" name="Int. J. Mol. Sci.">
        <title>Draft Genome of Tanacetum Coccineum: Genomic Comparison of Closely Related Tanacetum-Family Plants.</title>
        <authorList>
            <person name="Yamashiro T."/>
            <person name="Shiraishi A."/>
            <person name="Nakayama K."/>
            <person name="Satake H."/>
        </authorList>
    </citation>
    <scope>NUCLEOTIDE SEQUENCE</scope>
</reference>
<keyword evidence="3" id="KW-1185">Reference proteome</keyword>
<dbReference type="EMBL" id="BQNB010020267">
    <property type="protein sequence ID" value="GJT94136.1"/>
    <property type="molecule type" value="Genomic_DNA"/>
</dbReference>